<keyword evidence="7" id="KW-0238">DNA-binding</keyword>
<evidence type="ECO:0000256" key="3">
    <source>
        <dbReference type="ARBA" id="ARBA00022723"/>
    </source>
</evidence>
<dbReference type="STRING" id="568069.A0A1J1HP60"/>
<evidence type="ECO:0000313" key="14">
    <source>
        <dbReference type="EMBL" id="CRK88009.1"/>
    </source>
</evidence>
<dbReference type="Gene3D" id="3.40.1800.20">
    <property type="match status" value="1"/>
</dbReference>
<feature type="binding site" evidence="11">
    <location>
        <position position="11"/>
    </location>
    <ligand>
        <name>Zn(2+)</name>
        <dbReference type="ChEBI" id="CHEBI:29105"/>
    </ligand>
</feature>
<protein>
    <submittedName>
        <fullName evidence="14">CLUMA_CG001795, isoform A</fullName>
    </submittedName>
</protein>
<dbReference type="Gene3D" id="3.30.160.60">
    <property type="entry name" value="Classic Zinc Finger"/>
    <property type="match status" value="5"/>
</dbReference>
<dbReference type="PROSITE" id="PS00028">
    <property type="entry name" value="ZINC_FINGER_C2H2_1"/>
    <property type="match status" value="8"/>
</dbReference>
<evidence type="ECO:0000256" key="6">
    <source>
        <dbReference type="ARBA" id="ARBA00022833"/>
    </source>
</evidence>
<keyword evidence="5 10" id="KW-0863">Zinc-finger</keyword>
<feature type="domain" description="C2H2-type" evidence="12">
    <location>
        <begin position="349"/>
        <end position="376"/>
    </location>
</feature>
<evidence type="ECO:0000256" key="7">
    <source>
        <dbReference type="ARBA" id="ARBA00023125"/>
    </source>
</evidence>
<keyword evidence="8" id="KW-0804">Transcription</keyword>
<name>A0A1J1HP60_9DIPT</name>
<dbReference type="SMART" id="SM00355">
    <property type="entry name" value="ZnF_C2H2"/>
    <property type="match status" value="8"/>
</dbReference>
<accession>A0A1J1HP60</accession>
<dbReference type="Pfam" id="PF00096">
    <property type="entry name" value="zf-C2H2"/>
    <property type="match status" value="5"/>
</dbReference>
<keyword evidence="6 11" id="KW-0862">Zinc</keyword>
<dbReference type="Pfam" id="PF13912">
    <property type="entry name" value="zf-C2H2_6"/>
    <property type="match status" value="1"/>
</dbReference>
<dbReference type="SUPFAM" id="SSF57667">
    <property type="entry name" value="beta-beta-alpha zinc fingers"/>
    <property type="match status" value="6"/>
</dbReference>
<feature type="domain" description="C2H2-type" evidence="12">
    <location>
        <begin position="492"/>
        <end position="519"/>
    </location>
</feature>
<proteinExistence type="inferred from homology"/>
<dbReference type="GO" id="GO:0008270">
    <property type="term" value="F:zinc ion binding"/>
    <property type="evidence" value="ECO:0007669"/>
    <property type="project" value="UniProtKB-UniRule"/>
</dbReference>
<dbReference type="InterPro" id="IPR050758">
    <property type="entry name" value="Znf_C2H2-type"/>
</dbReference>
<evidence type="ECO:0000256" key="9">
    <source>
        <dbReference type="ARBA" id="ARBA00023242"/>
    </source>
</evidence>
<dbReference type="PANTHER" id="PTHR23234:SF10">
    <property type="entry name" value="RIKEN CDNA 6720489N17 GENE-RELATED"/>
    <property type="match status" value="1"/>
</dbReference>
<evidence type="ECO:0000256" key="2">
    <source>
        <dbReference type="ARBA" id="ARBA00006991"/>
    </source>
</evidence>
<dbReference type="FunFam" id="3.30.160.60:FF:000624">
    <property type="entry name" value="zinc finger protein 697"/>
    <property type="match status" value="1"/>
</dbReference>
<dbReference type="PANTHER" id="PTHR23234">
    <property type="entry name" value="ZNF44 PROTEIN"/>
    <property type="match status" value="1"/>
</dbReference>
<evidence type="ECO:0000256" key="1">
    <source>
        <dbReference type="ARBA" id="ARBA00004123"/>
    </source>
</evidence>
<feature type="domain" description="C2H2-type" evidence="12">
    <location>
        <begin position="319"/>
        <end position="348"/>
    </location>
</feature>
<dbReference type="FunFam" id="3.30.160.60:FF:000188">
    <property type="entry name" value="Zinc finger protein 787"/>
    <property type="match status" value="1"/>
</dbReference>
<feature type="binding site" evidence="11">
    <location>
        <position position="8"/>
    </location>
    <ligand>
        <name>Zn(2+)</name>
        <dbReference type="ChEBI" id="CHEBI:29105"/>
    </ligand>
</feature>
<evidence type="ECO:0000259" key="13">
    <source>
        <dbReference type="PROSITE" id="PS51915"/>
    </source>
</evidence>
<keyword evidence="15" id="KW-1185">Reference proteome</keyword>
<evidence type="ECO:0000256" key="11">
    <source>
        <dbReference type="PROSITE-ProRule" id="PRU01263"/>
    </source>
</evidence>
<organism evidence="14 15">
    <name type="scientific">Clunio marinus</name>
    <dbReference type="NCBI Taxonomy" id="568069"/>
    <lineage>
        <taxon>Eukaryota</taxon>
        <taxon>Metazoa</taxon>
        <taxon>Ecdysozoa</taxon>
        <taxon>Arthropoda</taxon>
        <taxon>Hexapoda</taxon>
        <taxon>Insecta</taxon>
        <taxon>Pterygota</taxon>
        <taxon>Neoptera</taxon>
        <taxon>Endopterygota</taxon>
        <taxon>Diptera</taxon>
        <taxon>Nematocera</taxon>
        <taxon>Chironomoidea</taxon>
        <taxon>Chironomidae</taxon>
        <taxon>Clunio</taxon>
    </lineage>
</organism>
<dbReference type="InterPro" id="IPR012934">
    <property type="entry name" value="Znf_AD"/>
</dbReference>
<comment type="similarity">
    <text evidence="2">Belongs to the krueppel C2H2-type zinc-finger protein family.</text>
</comment>
<comment type="subcellular location">
    <subcellularLocation>
        <location evidence="1">Nucleus</location>
    </subcellularLocation>
</comment>
<keyword evidence="3 11" id="KW-0479">Metal-binding</keyword>
<dbReference type="OrthoDB" id="1095242at2759"/>
<dbReference type="FunFam" id="3.30.160.60:FF:000446">
    <property type="entry name" value="Zinc finger protein"/>
    <property type="match status" value="1"/>
</dbReference>
<dbReference type="PROSITE" id="PS51915">
    <property type="entry name" value="ZAD"/>
    <property type="match status" value="1"/>
</dbReference>
<feature type="domain" description="C2H2-type" evidence="12">
    <location>
        <begin position="435"/>
        <end position="457"/>
    </location>
</feature>
<dbReference type="Proteomes" id="UP000183832">
    <property type="component" value="Unassembled WGS sequence"/>
</dbReference>
<feature type="domain" description="C2H2-type" evidence="12">
    <location>
        <begin position="290"/>
        <end position="317"/>
    </location>
</feature>
<feature type="binding site" evidence="11">
    <location>
        <position position="51"/>
    </location>
    <ligand>
        <name>Zn(2+)</name>
        <dbReference type="ChEBI" id="CHEBI:29105"/>
    </ligand>
</feature>
<reference evidence="14" key="1">
    <citation type="submission" date="2015-04" db="EMBL/GenBank/DDBJ databases">
        <authorList>
            <person name="Syromyatnikov M.Y."/>
            <person name="Popov V.N."/>
        </authorList>
    </citation>
    <scope>NUCLEOTIDE SEQUENCE [LARGE SCALE GENOMIC DNA]</scope>
</reference>
<dbReference type="EMBL" id="CVRI01000006">
    <property type="protein sequence ID" value="CRK88009.1"/>
    <property type="molecule type" value="Genomic_DNA"/>
</dbReference>
<feature type="domain" description="ZAD" evidence="13">
    <location>
        <begin position="6"/>
        <end position="78"/>
    </location>
</feature>
<gene>
    <name evidence="14" type="ORF">CLUMA_CG001795</name>
</gene>
<evidence type="ECO:0000256" key="5">
    <source>
        <dbReference type="ARBA" id="ARBA00022771"/>
    </source>
</evidence>
<evidence type="ECO:0000256" key="10">
    <source>
        <dbReference type="PROSITE-ProRule" id="PRU00042"/>
    </source>
</evidence>
<keyword evidence="9" id="KW-0539">Nucleus</keyword>
<keyword evidence="4" id="KW-0677">Repeat</keyword>
<feature type="domain" description="C2H2-type" evidence="12">
    <location>
        <begin position="407"/>
        <end position="434"/>
    </location>
</feature>
<sequence length="554" mass="63867">MSLISDLCRLCLINCSSLGIPVYSNVIRRDKIRDCLSIIIEDDPRFPLIICNECDVKLNCFNQFRIDSIRAQHEFANIVKSLHGIVHYDQNNQSGYYTPELEPIKSIENMYNNPDGLYTTSSAPPTIVQNSQDYDIQFRYDLHLALDDENTESHVESHSLGNIPPNENMFEIVQQPHISPLSPATPSMVQQTSSQGIKIESSCPEQIIELSSKSPAVNTDNCYIENLGVEQQSNVGFDIDTNHDDDSFTYDDFDDTCQSMPSDRNNVDNVIDRKIEEFIQNKTVNRVNPKICTVCNKLFRTNYKLRMHMETHSENNAKYVCEVQSCCRSFKSKIGLQEHSAVHTGIYNFTCEVCSKKFVIRSYFKAHQRVHFKEKQKSFPCSHCPKILNSKQNLIDHENHHLGLKLYKCEICLKSISTKTHLDVHMKSHNSCESFLCTTCNKHFKTKNYLKIHLKTHDESLKNYCCGFCGKKFIQMSDLKIHIKTHTGERSFICETCGRAFARKDSLSLHTKTHTQEKQFSCHCGLKFIRKHPLTNHIKKCDQLYRISNETMDL</sequence>
<evidence type="ECO:0000256" key="8">
    <source>
        <dbReference type="ARBA" id="ARBA00023163"/>
    </source>
</evidence>
<dbReference type="PROSITE" id="PS50157">
    <property type="entry name" value="ZINC_FINGER_C2H2_2"/>
    <property type="match status" value="8"/>
</dbReference>
<dbReference type="SUPFAM" id="SSF57716">
    <property type="entry name" value="Glucocorticoid receptor-like (DNA-binding domain)"/>
    <property type="match status" value="1"/>
</dbReference>
<feature type="binding site" evidence="11">
    <location>
        <position position="54"/>
    </location>
    <ligand>
        <name>Zn(2+)</name>
        <dbReference type="ChEBI" id="CHEBI:29105"/>
    </ligand>
</feature>
<evidence type="ECO:0000256" key="4">
    <source>
        <dbReference type="ARBA" id="ARBA00022737"/>
    </source>
</evidence>
<dbReference type="GO" id="GO:0003677">
    <property type="term" value="F:DNA binding"/>
    <property type="evidence" value="ECO:0007669"/>
    <property type="project" value="UniProtKB-KW"/>
</dbReference>
<feature type="domain" description="C2H2-type" evidence="12">
    <location>
        <begin position="464"/>
        <end position="491"/>
    </location>
</feature>
<feature type="domain" description="C2H2-type" evidence="12">
    <location>
        <begin position="379"/>
        <end position="406"/>
    </location>
</feature>
<dbReference type="GO" id="GO:0005634">
    <property type="term" value="C:nucleus"/>
    <property type="evidence" value="ECO:0007669"/>
    <property type="project" value="UniProtKB-SubCell"/>
</dbReference>
<dbReference type="AlphaFoldDB" id="A0A1J1HP60"/>
<evidence type="ECO:0000259" key="12">
    <source>
        <dbReference type="PROSITE" id="PS50157"/>
    </source>
</evidence>
<evidence type="ECO:0000313" key="15">
    <source>
        <dbReference type="Proteomes" id="UP000183832"/>
    </source>
</evidence>
<dbReference type="InterPro" id="IPR013087">
    <property type="entry name" value="Znf_C2H2_type"/>
</dbReference>
<dbReference type="InterPro" id="IPR036236">
    <property type="entry name" value="Znf_C2H2_sf"/>
</dbReference>